<keyword evidence="3" id="KW-1185">Reference proteome</keyword>
<evidence type="ECO:0000313" key="2">
    <source>
        <dbReference type="EMBL" id="MBE1458462.1"/>
    </source>
</evidence>
<organism evidence="2 3">
    <name type="scientific">Nocardiopsis terrae</name>
    <dbReference type="NCBI Taxonomy" id="372655"/>
    <lineage>
        <taxon>Bacteria</taxon>
        <taxon>Bacillati</taxon>
        <taxon>Actinomycetota</taxon>
        <taxon>Actinomycetes</taxon>
        <taxon>Streptosporangiales</taxon>
        <taxon>Nocardiopsidaceae</taxon>
        <taxon>Nocardiopsis</taxon>
    </lineage>
</organism>
<name>A0ABR9HHK6_9ACTN</name>
<feature type="compositionally biased region" description="Low complexity" evidence="1">
    <location>
        <begin position="16"/>
        <end position="28"/>
    </location>
</feature>
<feature type="region of interest" description="Disordered" evidence="1">
    <location>
        <begin position="1"/>
        <end position="29"/>
    </location>
</feature>
<accession>A0ABR9HHK6</accession>
<evidence type="ECO:0000256" key="1">
    <source>
        <dbReference type="SAM" id="MobiDB-lite"/>
    </source>
</evidence>
<proteinExistence type="predicted"/>
<sequence>MGVLSSEPDRTREQGPEAAAEPGGNEAPLLALGGLVTLGSEDAPACSDGNCL</sequence>
<dbReference type="EMBL" id="JADBDY010000001">
    <property type="protein sequence ID" value="MBE1458462.1"/>
    <property type="molecule type" value="Genomic_DNA"/>
</dbReference>
<reference evidence="2 3" key="1">
    <citation type="submission" date="2020-10" db="EMBL/GenBank/DDBJ databases">
        <title>Sequencing the genomes of 1000 actinobacteria strains.</title>
        <authorList>
            <person name="Klenk H.-P."/>
        </authorList>
    </citation>
    <scope>NUCLEOTIDE SEQUENCE [LARGE SCALE GENOMIC DNA]</scope>
    <source>
        <strain evidence="2 3">DSM 45157</strain>
    </source>
</reference>
<protein>
    <submittedName>
        <fullName evidence="2">Uncharacterized protein</fullName>
    </submittedName>
</protein>
<gene>
    <name evidence="2" type="ORF">H4W79_002676</name>
</gene>
<evidence type="ECO:0000313" key="3">
    <source>
        <dbReference type="Proteomes" id="UP000598217"/>
    </source>
</evidence>
<comment type="caution">
    <text evidence="2">The sequence shown here is derived from an EMBL/GenBank/DDBJ whole genome shotgun (WGS) entry which is preliminary data.</text>
</comment>
<dbReference type="Proteomes" id="UP000598217">
    <property type="component" value="Unassembled WGS sequence"/>
</dbReference>